<accession>A0A3N1CQB0</accession>
<dbReference type="InterPro" id="IPR003594">
    <property type="entry name" value="HATPase_dom"/>
</dbReference>
<dbReference type="Pfam" id="PF13581">
    <property type="entry name" value="HATPase_c_2"/>
    <property type="match status" value="1"/>
</dbReference>
<protein>
    <submittedName>
        <fullName evidence="4">Histidine kinase-like protein</fullName>
    </submittedName>
</protein>
<keyword evidence="4" id="KW-0808">Transferase</keyword>
<reference evidence="4 5" key="1">
    <citation type="submission" date="2018-11" db="EMBL/GenBank/DDBJ databases">
        <title>Sequencing the genomes of 1000 actinobacteria strains.</title>
        <authorList>
            <person name="Klenk H.-P."/>
        </authorList>
    </citation>
    <scope>NUCLEOTIDE SEQUENCE [LARGE SCALE GENOMIC DNA]</scope>
    <source>
        <strain evidence="4 5">DSM 44254</strain>
    </source>
</reference>
<evidence type="ECO:0000259" key="3">
    <source>
        <dbReference type="Pfam" id="PF13581"/>
    </source>
</evidence>
<feature type="region of interest" description="Disordered" evidence="2">
    <location>
        <begin position="1"/>
        <end position="48"/>
    </location>
</feature>
<dbReference type="EMBL" id="RJKE01000001">
    <property type="protein sequence ID" value="ROO83344.1"/>
    <property type="molecule type" value="Genomic_DNA"/>
</dbReference>
<name>A0A3N1CQB0_9ACTN</name>
<gene>
    <name evidence="4" type="ORF">EDD29_0846</name>
</gene>
<dbReference type="SUPFAM" id="SSF55874">
    <property type="entry name" value="ATPase domain of HSP90 chaperone/DNA topoisomerase II/histidine kinase"/>
    <property type="match status" value="1"/>
</dbReference>
<dbReference type="Proteomes" id="UP000272400">
    <property type="component" value="Unassembled WGS sequence"/>
</dbReference>
<dbReference type="InterPro" id="IPR050267">
    <property type="entry name" value="Anti-sigma-factor_SerPK"/>
</dbReference>
<dbReference type="PANTHER" id="PTHR35526">
    <property type="entry name" value="ANTI-SIGMA-F FACTOR RSBW-RELATED"/>
    <property type="match status" value="1"/>
</dbReference>
<feature type="compositionally biased region" description="Basic and acidic residues" evidence="2">
    <location>
        <begin position="1"/>
        <end position="14"/>
    </location>
</feature>
<dbReference type="Gene3D" id="3.30.565.10">
    <property type="entry name" value="Histidine kinase-like ATPase, C-terminal domain"/>
    <property type="match status" value="1"/>
</dbReference>
<sequence>MSPRAERARTDRRPGHVPAAPGTDRGTPREIPEETASWSTSSGVCQENPEEGASMYARSRTWNLDDVPAPVRHARSAAVSTLAEWGLAALADTAALLVSELVTNAVRHGKPPVRLTLSVRDGMLNVGVRDALREPPAPRPGDETGGFGLTVLSALAELTTTPLPTGKVVEARLRLAH</sequence>
<dbReference type="InterPro" id="IPR036890">
    <property type="entry name" value="HATPase_C_sf"/>
</dbReference>
<feature type="domain" description="Histidine kinase/HSP90-like ATPase" evidence="3">
    <location>
        <begin position="68"/>
        <end position="159"/>
    </location>
</feature>
<keyword evidence="1" id="KW-0723">Serine/threonine-protein kinase</keyword>
<feature type="compositionally biased region" description="Polar residues" evidence="2">
    <location>
        <begin position="36"/>
        <end position="45"/>
    </location>
</feature>
<dbReference type="AlphaFoldDB" id="A0A3N1CQB0"/>
<evidence type="ECO:0000313" key="5">
    <source>
        <dbReference type="Proteomes" id="UP000272400"/>
    </source>
</evidence>
<keyword evidence="4" id="KW-0418">Kinase</keyword>
<dbReference type="CDD" id="cd16936">
    <property type="entry name" value="HATPase_RsbW-like"/>
    <property type="match status" value="1"/>
</dbReference>
<dbReference type="PANTHER" id="PTHR35526:SF3">
    <property type="entry name" value="ANTI-SIGMA-F FACTOR RSBW"/>
    <property type="match status" value="1"/>
</dbReference>
<proteinExistence type="predicted"/>
<evidence type="ECO:0000256" key="1">
    <source>
        <dbReference type="ARBA" id="ARBA00022527"/>
    </source>
</evidence>
<organism evidence="4 5">
    <name type="scientific">Actinocorallia herbida</name>
    <dbReference type="NCBI Taxonomy" id="58109"/>
    <lineage>
        <taxon>Bacteria</taxon>
        <taxon>Bacillati</taxon>
        <taxon>Actinomycetota</taxon>
        <taxon>Actinomycetes</taxon>
        <taxon>Streptosporangiales</taxon>
        <taxon>Thermomonosporaceae</taxon>
        <taxon>Actinocorallia</taxon>
    </lineage>
</organism>
<dbReference type="GO" id="GO:0004674">
    <property type="term" value="F:protein serine/threonine kinase activity"/>
    <property type="evidence" value="ECO:0007669"/>
    <property type="project" value="UniProtKB-KW"/>
</dbReference>
<keyword evidence="5" id="KW-1185">Reference proteome</keyword>
<evidence type="ECO:0000256" key="2">
    <source>
        <dbReference type="SAM" id="MobiDB-lite"/>
    </source>
</evidence>
<comment type="caution">
    <text evidence="4">The sequence shown here is derived from an EMBL/GenBank/DDBJ whole genome shotgun (WGS) entry which is preliminary data.</text>
</comment>
<evidence type="ECO:0000313" key="4">
    <source>
        <dbReference type="EMBL" id="ROO83344.1"/>
    </source>
</evidence>